<sequence>MKFHKYGDGKQNAPEVTWSKMYVCQVCKKVYKHKGNLKRHLDYECGKEASFLCEFCEFKCKRLDYLRVHVKTKHYKEVTQCLRKSDVPYEIE</sequence>
<dbReference type="Pfam" id="PF00096">
    <property type="entry name" value="zf-C2H2"/>
    <property type="match status" value="1"/>
</dbReference>
<dbReference type="Proteomes" id="UP001431783">
    <property type="component" value="Unassembled WGS sequence"/>
</dbReference>
<dbReference type="PROSITE" id="PS00028">
    <property type="entry name" value="ZINC_FINGER_C2H2_1"/>
    <property type="match status" value="1"/>
</dbReference>
<comment type="caution">
    <text evidence="3">The sequence shown here is derived from an EMBL/GenBank/DDBJ whole genome shotgun (WGS) entry which is preliminary data.</text>
</comment>
<dbReference type="AlphaFoldDB" id="A0AAW1VIY4"/>
<dbReference type="EMBL" id="JARQZJ010000143">
    <property type="protein sequence ID" value="KAK9893011.1"/>
    <property type="molecule type" value="Genomic_DNA"/>
</dbReference>
<dbReference type="Gene3D" id="3.30.160.60">
    <property type="entry name" value="Classic Zinc Finger"/>
    <property type="match status" value="1"/>
</dbReference>
<gene>
    <name evidence="3" type="ORF">WA026_023224</name>
</gene>
<evidence type="ECO:0000313" key="3">
    <source>
        <dbReference type="EMBL" id="KAK9893011.1"/>
    </source>
</evidence>
<organism evidence="3 4">
    <name type="scientific">Henosepilachna vigintioctopunctata</name>
    <dbReference type="NCBI Taxonomy" id="420089"/>
    <lineage>
        <taxon>Eukaryota</taxon>
        <taxon>Metazoa</taxon>
        <taxon>Ecdysozoa</taxon>
        <taxon>Arthropoda</taxon>
        <taxon>Hexapoda</taxon>
        <taxon>Insecta</taxon>
        <taxon>Pterygota</taxon>
        <taxon>Neoptera</taxon>
        <taxon>Endopterygota</taxon>
        <taxon>Coleoptera</taxon>
        <taxon>Polyphaga</taxon>
        <taxon>Cucujiformia</taxon>
        <taxon>Coccinelloidea</taxon>
        <taxon>Coccinellidae</taxon>
        <taxon>Epilachninae</taxon>
        <taxon>Epilachnini</taxon>
        <taxon>Henosepilachna</taxon>
    </lineage>
</organism>
<evidence type="ECO:0000259" key="2">
    <source>
        <dbReference type="PROSITE" id="PS50157"/>
    </source>
</evidence>
<keyword evidence="1" id="KW-0863">Zinc-finger</keyword>
<accession>A0AAW1VIY4</accession>
<dbReference type="SMART" id="SM00355">
    <property type="entry name" value="ZnF_C2H2"/>
    <property type="match status" value="2"/>
</dbReference>
<dbReference type="GO" id="GO:0008270">
    <property type="term" value="F:zinc ion binding"/>
    <property type="evidence" value="ECO:0007669"/>
    <property type="project" value="UniProtKB-KW"/>
</dbReference>
<dbReference type="InterPro" id="IPR036236">
    <property type="entry name" value="Znf_C2H2_sf"/>
</dbReference>
<keyword evidence="1" id="KW-0862">Zinc</keyword>
<keyword evidence="1" id="KW-0479">Metal-binding</keyword>
<name>A0AAW1VIY4_9CUCU</name>
<feature type="domain" description="C2H2-type" evidence="2">
    <location>
        <begin position="22"/>
        <end position="49"/>
    </location>
</feature>
<keyword evidence="4" id="KW-1185">Reference proteome</keyword>
<dbReference type="PROSITE" id="PS50157">
    <property type="entry name" value="ZINC_FINGER_C2H2_2"/>
    <property type="match status" value="1"/>
</dbReference>
<dbReference type="InterPro" id="IPR013087">
    <property type="entry name" value="Znf_C2H2_type"/>
</dbReference>
<evidence type="ECO:0000256" key="1">
    <source>
        <dbReference type="PROSITE-ProRule" id="PRU00042"/>
    </source>
</evidence>
<reference evidence="3 4" key="1">
    <citation type="submission" date="2023-03" db="EMBL/GenBank/DDBJ databases">
        <title>Genome insight into feeding habits of ladybird beetles.</title>
        <authorList>
            <person name="Li H.-S."/>
            <person name="Huang Y.-H."/>
            <person name="Pang H."/>
        </authorList>
    </citation>
    <scope>NUCLEOTIDE SEQUENCE [LARGE SCALE GENOMIC DNA]</scope>
    <source>
        <strain evidence="3">SYSU_2023b</strain>
        <tissue evidence="3">Whole body</tissue>
    </source>
</reference>
<evidence type="ECO:0000313" key="4">
    <source>
        <dbReference type="Proteomes" id="UP001431783"/>
    </source>
</evidence>
<protein>
    <recommendedName>
        <fullName evidence="2">C2H2-type domain-containing protein</fullName>
    </recommendedName>
</protein>
<dbReference type="SUPFAM" id="SSF57667">
    <property type="entry name" value="beta-beta-alpha zinc fingers"/>
    <property type="match status" value="1"/>
</dbReference>
<proteinExistence type="predicted"/>